<dbReference type="AlphaFoldDB" id="A0A4R3LX91"/>
<dbReference type="OrthoDB" id="9796958at2"/>
<name>A0A4R3LX91_9BURK</name>
<evidence type="ECO:0000313" key="2">
    <source>
        <dbReference type="EMBL" id="TCT05264.1"/>
    </source>
</evidence>
<dbReference type="RefSeq" id="WP_132583287.1">
    <property type="nucleotide sequence ID" value="NZ_SMAJ01000010.1"/>
</dbReference>
<dbReference type="PANTHER" id="PTHR14119:SF3">
    <property type="entry name" value="ISOCHORISMATASE DOMAIN-CONTAINING PROTEIN 2"/>
    <property type="match status" value="1"/>
</dbReference>
<dbReference type="InterPro" id="IPR000868">
    <property type="entry name" value="Isochorismatase-like_dom"/>
</dbReference>
<protein>
    <submittedName>
        <fullName evidence="2">Nicotinamidase-related amidase</fullName>
    </submittedName>
</protein>
<comment type="caution">
    <text evidence="2">The sequence shown here is derived from an EMBL/GenBank/DDBJ whole genome shotgun (WGS) entry which is preliminary data.</text>
</comment>
<organism evidence="2 3">
    <name type="scientific">Paralcaligenes ureilyticus</name>
    <dbReference type="NCBI Taxonomy" id="627131"/>
    <lineage>
        <taxon>Bacteria</taxon>
        <taxon>Pseudomonadati</taxon>
        <taxon>Pseudomonadota</taxon>
        <taxon>Betaproteobacteria</taxon>
        <taxon>Burkholderiales</taxon>
        <taxon>Alcaligenaceae</taxon>
        <taxon>Paralcaligenes</taxon>
    </lineage>
</organism>
<dbReference type="Pfam" id="PF00857">
    <property type="entry name" value="Isochorismatase"/>
    <property type="match status" value="1"/>
</dbReference>
<dbReference type="EMBL" id="SMAJ01000010">
    <property type="protein sequence ID" value="TCT05264.1"/>
    <property type="molecule type" value="Genomic_DNA"/>
</dbReference>
<dbReference type="Gene3D" id="3.40.50.850">
    <property type="entry name" value="Isochorismatase-like"/>
    <property type="match status" value="1"/>
</dbReference>
<dbReference type="InterPro" id="IPR050993">
    <property type="entry name" value="Isochorismatase_domain"/>
</dbReference>
<evidence type="ECO:0000313" key="3">
    <source>
        <dbReference type="Proteomes" id="UP000295525"/>
    </source>
</evidence>
<keyword evidence="3" id="KW-1185">Reference proteome</keyword>
<accession>A0A4R3LX91</accession>
<dbReference type="InterPro" id="IPR036380">
    <property type="entry name" value="Isochorismatase-like_sf"/>
</dbReference>
<sequence length="180" mass="19567">MPCLAVSDSLLLVVDMQARLLPAIRDGQHVLARAQSLAQAACLLGVPVLATEHCADKIGATAPQLLPFIQHVVHKTHFDATREPGFAARLSKTRPKVLLIGTEAHVCVLQTAIGLLRLGLRPILVADCLGSRRQSDLQAALDRAAHYQMEVVTSEMAMFEWLEIGDSEHFKAVLALIKSH</sequence>
<reference evidence="2 3" key="1">
    <citation type="submission" date="2019-03" db="EMBL/GenBank/DDBJ databases">
        <title>Genomic Encyclopedia of Type Strains, Phase IV (KMG-IV): sequencing the most valuable type-strain genomes for metagenomic binning, comparative biology and taxonomic classification.</title>
        <authorList>
            <person name="Goeker M."/>
        </authorList>
    </citation>
    <scope>NUCLEOTIDE SEQUENCE [LARGE SCALE GENOMIC DNA]</scope>
    <source>
        <strain evidence="2 3">DSM 24591</strain>
    </source>
</reference>
<feature type="domain" description="Isochorismatase-like" evidence="1">
    <location>
        <begin position="9"/>
        <end position="155"/>
    </location>
</feature>
<dbReference type="PANTHER" id="PTHR14119">
    <property type="entry name" value="HYDROLASE"/>
    <property type="match status" value="1"/>
</dbReference>
<evidence type="ECO:0000259" key="1">
    <source>
        <dbReference type="Pfam" id="PF00857"/>
    </source>
</evidence>
<dbReference type="SUPFAM" id="SSF52499">
    <property type="entry name" value="Isochorismatase-like hydrolases"/>
    <property type="match status" value="1"/>
</dbReference>
<dbReference type="Proteomes" id="UP000295525">
    <property type="component" value="Unassembled WGS sequence"/>
</dbReference>
<gene>
    <name evidence="2" type="ORF">EDC26_1104</name>
</gene>
<proteinExistence type="predicted"/>